<reference evidence="2 3" key="1">
    <citation type="journal article" date="2016" name="Sci. Rep.">
        <title>Penicillium arizonense, a new, genome sequenced fungal species, reveals a high chemical diversity in secreted metabolites.</title>
        <authorList>
            <person name="Grijseels S."/>
            <person name="Nielsen J.C."/>
            <person name="Randelovic M."/>
            <person name="Nielsen J."/>
            <person name="Nielsen K.F."/>
            <person name="Workman M."/>
            <person name="Frisvad J.C."/>
        </authorList>
    </citation>
    <scope>NUCLEOTIDE SEQUENCE [LARGE SCALE GENOMIC DNA]</scope>
    <source>
        <strain evidence="2 3">CBS 141311</strain>
    </source>
</reference>
<dbReference type="EMBL" id="LXJU01000023">
    <property type="protein sequence ID" value="OGE49114.1"/>
    <property type="molecule type" value="Genomic_DNA"/>
</dbReference>
<evidence type="ECO:0000256" key="1">
    <source>
        <dbReference type="SAM" id="MobiDB-lite"/>
    </source>
</evidence>
<gene>
    <name evidence="2" type="ORF">PENARI_c023G07622</name>
</gene>
<proteinExistence type="predicted"/>
<evidence type="ECO:0000313" key="2">
    <source>
        <dbReference type="EMBL" id="OGE49114.1"/>
    </source>
</evidence>
<dbReference type="InterPro" id="IPR027417">
    <property type="entry name" value="P-loop_NTPase"/>
</dbReference>
<keyword evidence="3" id="KW-1185">Reference proteome</keyword>
<dbReference type="Proteomes" id="UP000177622">
    <property type="component" value="Unassembled WGS sequence"/>
</dbReference>
<dbReference type="STRING" id="1835702.A0A1F5L7A9"/>
<dbReference type="OrthoDB" id="4365175at2759"/>
<evidence type="ECO:0000313" key="3">
    <source>
        <dbReference type="Proteomes" id="UP000177622"/>
    </source>
</evidence>
<dbReference type="RefSeq" id="XP_022484568.1">
    <property type="nucleotide sequence ID" value="XM_022635570.1"/>
</dbReference>
<evidence type="ECO:0008006" key="4">
    <source>
        <dbReference type="Google" id="ProtNLM"/>
    </source>
</evidence>
<feature type="region of interest" description="Disordered" evidence="1">
    <location>
        <begin position="148"/>
        <end position="172"/>
    </location>
</feature>
<dbReference type="GeneID" id="34580304"/>
<sequence length="202" mass="21541">MPMAPTGAAADTIGGNTYHTSLGISINRLQKNATGSRVRRILEPKTIMFIDEMSMMDLTMLSVVNNHCMLARSLGSQCISVTASSACKQNCSTASRTCFATTSDPASLVQYLKQFASCSFSTNYQNRAENTKSDASCGSSAAISLTDATGSHNYPQSPERKDAIVTSSRQKTKNVRVGDIAGQFNSSAVLPARRVGGSRPRL</sequence>
<dbReference type="AlphaFoldDB" id="A0A1F5L7A9"/>
<protein>
    <recommendedName>
        <fullName evidence="4">ATP-dependent DNA helicase</fullName>
    </recommendedName>
</protein>
<organism evidence="2 3">
    <name type="scientific">Penicillium arizonense</name>
    <dbReference type="NCBI Taxonomy" id="1835702"/>
    <lineage>
        <taxon>Eukaryota</taxon>
        <taxon>Fungi</taxon>
        <taxon>Dikarya</taxon>
        <taxon>Ascomycota</taxon>
        <taxon>Pezizomycotina</taxon>
        <taxon>Eurotiomycetes</taxon>
        <taxon>Eurotiomycetidae</taxon>
        <taxon>Eurotiales</taxon>
        <taxon>Aspergillaceae</taxon>
        <taxon>Penicillium</taxon>
    </lineage>
</organism>
<name>A0A1F5L7A9_PENAI</name>
<dbReference type="Gene3D" id="3.40.50.300">
    <property type="entry name" value="P-loop containing nucleotide triphosphate hydrolases"/>
    <property type="match status" value="1"/>
</dbReference>
<accession>A0A1F5L7A9</accession>
<comment type="caution">
    <text evidence="2">The sequence shown here is derived from an EMBL/GenBank/DDBJ whole genome shotgun (WGS) entry which is preliminary data.</text>
</comment>